<dbReference type="Proteomes" id="UP000483035">
    <property type="component" value="Unassembled WGS sequence"/>
</dbReference>
<dbReference type="EMBL" id="WUEY01000006">
    <property type="protein sequence ID" value="NEI71112.1"/>
    <property type="molecule type" value="Genomic_DNA"/>
</dbReference>
<proteinExistence type="predicted"/>
<protein>
    <submittedName>
        <fullName evidence="2">Glycosyltransferase</fullName>
    </submittedName>
</protein>
<comment type="caution">
    <text evidence="2">The sequence shown here is derived from an EMBL/GenBank/DDBJ whole genome shotgun (WGS) entry which is preliminary data.</text>
</comment>
<reference evidence="2 3" key="1">
    <citation type="submission" date="2019-12" db="EMBL/GenBank/DDBJ databases">
        <title>Rhizobium genotypes associated with high levels of biological nitrogen fixation by grain legumes in a temperate-maritime cropping system.</title>
        <authorList>
            <person name="Maluk M."/>
            <person name="Francesc Ferrando Molina F."/>
            <person name="Lopez Del Egido L."/>
            <person name="Lafos M."/>
            <person name="Langarica-Fuentes A."/>
            <person name="Gebre Yohannes G."/>
            <person name="Young M.W."/>
            <person name="Martin P."/>
            <person name="Gantlett R."/>
            <person name="Kenicer G."/>
            <person name="Hawes C."/>
            <person name="Begg G.S."/>
            <person name="Quilliam R.S."/>
            <person name="Squire G.R."/>
            <person name="Poole P.S."/>
            <person name="Young P.W."/>
            <person name="Iannetta P.M."/>
            <person name="James E.K."/>
        </authorList>
    </citation>
    <scope>NUCLEOTIDE SEQUENCE [LARGE SCALE GENOMIC DNA]</scope>
    <source>
        <strain evidence="2 3">JHI1118</strain>
    </source>
</reference>
<keyword evidence="2" id="KW-0808">Transferase</keyword>
<dbReference type="AlphaFoldDB" id="A0A6L9U9W6"/>
<dbReference type="PANTHER" id="PTHR12526:SF630">
    <property type="entry name" value="GLYCOSYLTRANSFERASE"/>
    <property type="match status" value="1"/>
</dbReference>
<dbReference type="CDD" id="cd03801">
    <property type="entry name" value="GT4_PimA-like"/>
    <property type="match status" value="1"/>
</dbReference>
<evidence type="ECO:0000313" key="2">
    <source>
        <dbReference type="EMBL" id="NEI71112.1"/>
    </source>
</evidence>
<dbReference type="RefSeq" id="WP_163987586.1">
    <property type="nucleotide sequence ID" value="NZ_WUEY01000006.1"/>
</dbReference>
<dbReference type="InterPro" id="IPR029063">
    <property type="entry name" value="SAM-dependent_MTases_sf"/>
</dbReference>
<evidence type="ECO:0000259" key="1">
    <source>
        <dbReference type="Pfam" id="PF00534"/>
    </source>
</evidence>
<accession>A0A6L9U9W6</accession>
<dbReference type="Gene3D" id="3.40.50.150">
    <property type="entry name" value="Vaccinia Virus protein VP39"/>
    <property type="match status" value="1"/>
</dbReference>
<dbReference type="InterPro" id="IPR001296">
    <property type="entry name" value="Glyco_trans_1"/>
</dbReference>
<organism evidence="2 3">
    <name type="scientific">Rhizobium lusitanum</name>
    <dbReference type="NCBI Taxonomy" id="293958"/>
    <lineage>
        <taxon>Bacteria</taxon>
        <taxon>Pseudomonadati</taxon>
        <taxon>Pseudomonadota</taxon>
        <taxon>Alphaproteobacteria</taxon>
        <taxon>Hyphomicrobiales</taxon>
        <taxon>Rhizobiaceae</taxon>
        <taxon>Rhizobium/Agrobacterium group</taxon>
        <taxon>Rhizobium</taxon>
    </lineage>
</organism>
<dbReference type="SUPFAM" id="SSF53756">
    <property type="entry name" value="UDP-Glycosyltransferase/glycogen phosphorylase"/>
    <property type="match status" value="1"/>
</dbReference>
<gene>
    <name evidence="2" type="ORF">GR212_16145</name>
</gene>
<feature type="domain" description="Glycosyl transferase family 1" evidence="1">
    <location>
        <begin position="138"/>
        <end position="261"/>
    </location>
</feature>
<evidence type="ECO:0000313" key="3">
    <source>
        <dbReference type="Proteomes" id="UP000483035"/>
    </source>
</evidence>
<sequence length="627" mass="72017">MHQKKKLAIIIEVDSFIGDIIQHLSKTYEVLAIQPKTYKEIETAAEWADIVWFEFCNELFVHAINQNLRRRGKRVIARWHRFEIVESNFPARIDFGAIDDLILVSHDMLRVLKLRAPQITQKTRTHVIWNGLNLDRFKPIPSLDKKKIAWAAKPFMRKNQPLFLQIMHSLVKRDPSYTLHVAGEQEEFVMMPYLKRTTEKLGLTRNVFFHGWQRNMPAFLADKGVLLSTSVHESFGYNIAEAMAVGALPVVHDYPGAEEFWPDEIRFSSVDEAVEKIISGQTHQWTQYVHEKFPLAKQLRELDIVMGDRIPEVAKPLNLASLEQQAAGHLKRPVPLWLQQPAPAQQVQQPAAIPQVISVQQIRDAMPAVEMAMQPMQQPYLIQPKPAAMPAVERVAPVAALQPAQKAIEAVPAFSPINHQEERHRDGSHSADGSHDLLARYKGQFLNSFARKKQLSSMAELGCGDGNQLKYFSFDRYTSFDASKATIERTQATHRDKANYEFIWLGNQSLDWEMHEDAYDCAFSLDLLHRLTDDNGYISYLDQLFSLSQRYVVIYAADFEGPDIRGAADVRHRKFTADIASRFPQWTLLKLFENPHKFKESTEADFAIYTRDEFEDASDLNELKNVR</sequence>
<dbReference type="GO" id="GO:0016757">
    <property type="term" value="F:glycosyltransferase activity"/>
    <property type="evidence" value="ECO:0007669"/>
    <property type="project" value="InterPro"/>
</dbReference>
<dbReference type="PANTHER" id="PTHR12526">
    <property type="entry name" value="GLYCOSYLTRANSFERASE"/>
    <property type="match status" value="1"/>
</dbReference>
<dbReference type="Pfam" id="PF00534">
    <property type="entry name" value="Glycos_transf_1"/>
    <property type="match status" value="1"/>
</dbReference>
<dbReference type="SUPFAM" id="SSF53335">
    <property type="entry name" value="S-adenosyl-L-methionine-dependent methyltransferases"/>
    <property type="match status" value="1"/>
</dbReference>
<dbReference type="Gene3D" id="3.40.50.2000">
    <property type="entry name" value="Glycogen Phosphorylase B"/>
    <property type="match status" value="2"/>
</dbReference>
<name>A0A6L9U9W6_9HYPH</name>